<evidence type="ECO:0000256" key="4">
    <source>
        <dbReference type="ARBA" id="ARBA00022574"/>
    </source>
</evidence>
<keyword evidence="4 7" id="KW-0853">WD repeat</keyword>
<feature type="region of interest" description="Disordered" evidence="8">
    <location>
        <begin position="494"/>
        <end position="653"/>
    </location>
</feature>
<evidence type="ECO:0000256" key="3">
    <source>
        <dbReference type="ARBA" id="ARBA00015517"/>
    </source>
</evidence>
<dbReference type="InterPro" id="IPR015943">
    <property type="entry name" value="WD40/YVTN_repeat-like_dom_sf"/>
</dbReference>
<keyword evidence="6" id="KW-0539">Nucleus</keyword>
<dbReference type="InterPro" id="IPR056550">
    <property type="entry name" value="NOL10_2nd"/>
</dbReference>
<dbReference type="OrthoDB" id="273340at2759"/>
<dbReference type="InterPro" id="IPR001680">
    <property type="entry name" value="WD40_rpt"/>
</dbReference>
<gene>
    <name evidence="12" type="ORF">BV898_13864</name>
</gene>
<feature type="domain" description="Nucleolar protein 10-like second" evidence="10">
    <location>
        <begin position="313"/>
        <end position="361"/>
    </location>
</feature>
<name>A0A1W0W9G8_HYPEX</name>
<evidence type="ECO:0000256" key="1">
    <source>
        <dbReference type="ARBA" id="ARBA00004604"/>
    </source>
</evidence>
<comment type="subcellular location">
    <subcellularLocation>
        <location evidence="1">Nucleus</location>
        <location evidence="1">Nucleolus</location>
    </subcellularLocation>
</comment>
<comment type="caution">
    <text evidence="12">The sequence shown here is derived from an EMBL/GenBank/DDBJ whole genome shotgun (WGS) entry which is preliminary data.</text>
</comment>
<dbReference type="GO" id="GO:0000462">
    <property type="term" value="P:maturation of SSU-rRNA from tricistronic rRNA transcript (SSU-rRNA, 5.8S rRNA, LSU-rRNA)"/>
    <property type="evidence" value="ECO:0007669"/>
    <property type="project" value="TreeGrafter"/>
</dbReference>
<evidence type="ECO:0000256" key="5">
    <source>
        <dbReference type="ARBA" id="ARBA00022737"/>
    </source>
</evidence>
<feature type="repeat" description="WD" evidence="7">
    <location>
        <begin position="116"/>
        <end position="157"/>
    </location>
</feature>
<feature type="compositionally biased region" description="Basic and acidic residues" evidence="8">
    <location>
        <begin position="579"/>
        <end position="592"/>
    </location>
</feature>
<evidence type="ECO:0000256" key="6">
    <source>
        <dbReference type="ARBA" id="ARBA00023242"/>
    </source>
</evidence>
<dbReference type="InterPro" id="IPR056551">
    <property type="entry name" value="Beta-prop_NOL10_N"/>
</dbReference>
<dbReference type="SMART" id="SM00320">
    <property type="entry name" value="WD40"/>
    <property type="match status" value="2"/>
</dbReference>
<keyword evidence="13" id="KW-1185">Reference proteome</keyword>
<dbReference type="AlphaFoldDB" id="A0A1W0W9G8"/>
<dbReference type="Proteomes" id="UP000192578">
    <property type="component" value="Unassembled WGS sequence"/>
</dbReference>
<evidence type="ECO:0000259" key="9">
    <source>
        <dbReference type="Pfam" id="PF08159"/>
    </source>
</evidence>
<organism evidence="12 13">
    <name type="scientific">Hypsibius exemplaris</name>
    <name type="common">Freshwater tardigrade</name>
    <dbReference type="NCBI Taxonomy" id="2072580"/>
    <lineage>
        <taxon>Eukaryota</taxon>
        <taxon>Metazoa</taxon>
        <taxon>Ecdysozoa</taxon>
        <taxon>Tardigrada</taxon>
        <taxon>Eutardigrada</taxon>
        <taxon>Parachela</taxon>
        <taxon>Hypsibioidea</taxon>
        <taxon>Hypsibiidae</taxon>
        <taxon>Hypsibius</taxon>
    </lineage>
</organism>
<proteinExistence type="inferred from homology"/>
<dbReference type="Pfam" id="PF08159">
    <property type="entry name" value="NUC153"/>
    <property type="match status" value="1"/>
</dbReference>
<comment type="similarity">
    <text evidence="2">Belongs to the WD repeat NOL10/ENP2 family.</text>
</comment>
<evidence type="ECO:0000256" key="7">
    <source>
        <dbReference type="PROSITE-ProRule" id="PRU00221"/>
    </source>
</evidence>
<feature type="domain" description="NUC153" evidence="9">
    <location>
        <begin position="427"/>
        <end position="453"/>
    </location>
</feature>
<evidence type="ECO:0000259" key="10">
    <source>
        <dbReference type="Pfam" id="PF23097"/>
    </source>
</evidence>
<feature type="compositionally biased region" description="Basic and acidic residues" evidence="8">
    <location>
        <begin position="518"/>
        <end position="534"/>
    </location>
</feature>
<feature type="compositionally biased region" description="Basic and acidic residues" evidence="8">
    <location>
        <begin position="553"/>
        <end position="563"/>
    </location>
</feature>
<evidence type="ECO:0000313" key="13">
    <source>
        <dbReference type="Proteomes" id="UP000192578"/>
    </source>
</evidence>
<dbReference type="Pfam" id="PF23097">
    <property type="entry name" value="NOL10_2nd"/>
    <property type="match status" value="1"/>
</dbReference>
<dbReference type="PROSITE" id="PS50082">
    <property type="entry name" value="WD_REPEATS_2"/>
    <property type="match status" value="1"/>
</dbReference>
<feature type="compositionally biased region" description="Basic and acidic residues" evidence="8">
    <location>
        <begin position="496"/>
        <end position="509"/>
    </location>
</feature>
<dbReference type="EMBL" id="MTYJ01000160">
    <property type="protein sequence ID" value="OQV11808.1"/>
    <property type="molecule type" value="Genomic_DNA"/>
</dbReference>
<evidence type="ECO:0000313" key="12">
    <source>
        <dbReference type="EMBL" id="OQV11808.1"/>
    </source>
</evidence>
<dbReference type="GO" id="GO:0030686">
    <property type="term" value="C:90S preribosome"/>
    <property type="evidence" value="ECO:0007669"/>
    <property type="project" value="TreeGrafter"/>
</dbReference>
<dbReference type="Gene3D" id="2.130.10.10">
    <property type="entry name" value="YVTN repeat-like/Quinoprotein amine dehydrogenase"/>
    <property type="match status" value="1"/>
</dbReference>
<evidence type="ECO:0000259" key="11">
    <source>
        <dbReference type="Pfam" id="PF23098"/>
    </source>
</evidence>
<feature type="compositionally biased region" description="Basic and acidic residues" evidence="8">
    <location>
        <begin position="615"/>
        <end position="631"/>
    </location>
</feature>
<protein>
    <recommendedName>
        <fullName evidence="3">Nucleolar protein 10</fullName>
    </recommendedName>
</protein>
<evidence type="ECO:0000256" key="8">
    <source>
        <dbReference type="SAM" id="MobiDB-lite"/>
    </source>
</evidence>
<evidence type="ECO:0000256" key="2">
    <source>
        <dbReference type="ARBA" id="ARBA00005264"/>
    </source>
</evidence>
<dbReference type="InterPro" id="IPR012580">
    <property type="entry name" value="NUC153"/>
</dbReference>
<dbReference type="PANTHER" id="PTHR14927">
    <property type="entry name" value="NUCLEOLAR PROTEIN 10"/>
    <property type="match status" value="1"/>
</dbReference>
<dbReference type="InterPro" id="IPR040382">
    <property type="entry name" value="NOL10/Enp2"/>
</dbReference>
<dbReference type="Pfam" id="PF23098">
    <property type="entry name" value="Beta-prop_NOL10_N"/>
    <property type="match status" value="1"/>
</dbReference>
<dbReference type="PANTHER" id="PTHR14927:SF0">
    <property type="entry name" value="NUCLEOLAR PROTEIN 10"/>
    <property type="match status" value="1"/>
</dbReference>
<feature type="domain" description="Nucleolar protein 10-like N-terminal" evidence="11">
    <location>
        <begin position="65"/>
        <end position="309"/>
    </location>
</feature>
<sequence>MEKTDVNIRRRIELIQDFGDAGSEQLHPRLPGRAVHPGERAYKPRVRCYDTQEMSMKFERFVEFHAQYGKYYRVRIPKFGRDLAYQTELCHLYVVGASNEVYRMNLEEGKFMPSLASTLKTELNSIDINPVHQLVITGTADGHVEAWDPRSGKSEGIINCALPELIQDDPSHAPFGVTKVKFKDGLNLAVGTSTGQVLLYDIRSPKPYYIKDHNYGLPIRSIDFLPDQDYIASMDTKILKIWERESGKAVTSVEPGSDLNDLCIVPHTGLMFMATEAPKMLSYFIPSLGPAPKWCAFLDNMTEELEESAETAIYDDYKFLTADELDALGLSDLIGTSLLRAYMHGFFVDVRLYRKAKSIVEPFNYQEYRKQKITEKLVAEQTESRVQTIKLPKVNAALARKFLDPTVLQDEKSKRKAKLVSTNPLEDDRFKALFSNPAFEVDTTTDEYRLLNPLVSKMDRRRETVAAENVAEQDTGEEPLDDEVEDVDAALASVRAEAEGRRQRTRDDSAESSDDDREWVTERRKQHRLIEGEKAQAAARRRPKPAAPSGRGRVMEVETDSGRYRGMNKPLSKANSRTLESRLAAEESRHGAAESVQLPGGNRQMTFSMGGGSGKRFERSREESAQHLAERRKLHRSGRPIESRMKKPWKGKK</sequence>
<reference evidence="13" key="1">
    <citation type="submission" date="2017-01" db="EMBL/GenBank/DDBJ databases">
        <title>Comparative genomics of anhydrobiosis in the tardigrade Hypsibius dujardini.</title>
        <authorList>
            <person name="Yoshida Y."/>
            <person name="Koutsovoulos G."/>
            <person name="Laetsch D."/>
            <person name="Stevens L."/>
            <person name="Kumar S."/>
            <person name="Horikawa D."/>
            <person name="Ishino K."/>
            <person name="Komine S."/>
            <person name="Tomita M."/>
            <person name="Blaxter M."/>
            <person name="Arakawa K."/>
        </authorList>
    </citation>
    <scope>NUCLEOTIDE SEQUENCE [LARGE SCALE GENOMIC DNA]</scope>
    <source>
        <strain evidence="13">Z151</strain>
    </source>
</reference>
<accession>A0A1W0W9G8</accession>
<keyword evidence="5" id="KW-0677">Repeat</keyword>
<dbReference type="InterPro" id="IPR036322">
    <property type="entry name" value="WD40_repeat_dom_sf"/>
</dbReference>
<dbReference type="GO" id="GO:0032040">
    <property type="term" value="C:small-subunit processome"/>
    <property type="evidence" value="ECO:0007669"/>
    <property type="project" value="TreeGrafter"/>
</dbReference>
<dbReference type="SUPFAM" id="SSF50978">
    <property type="entry name" value="WD40 repeat-like"/>
    <property type="match status" value="1"/>
</dbReference>